<dbReference type="GO" id="GO:0005759">
    <property type="term" value="C:mitochondrial matrix"/>
    <property type="evidence" value="ECO:0007669"/>
    <property type="project" value="UniProtKB-SubCell"/>
</dbReference>
<comment type="similarity">
    <text evidence="4 13">Belongs to the complex I NDUFA10 subunit family.</text>
</comment>
<keyword evidence="12 13" id="KW-0496">Mitochondrion</keyword>
<organism evidence="15 16">
    <name type="scientific">Trichogramma kaykai</name>
    <dbReference type="NCBI Taxonomy" id="54128"/>
    <lineage>
        <taxon>Eukaryota</taxon>
        <taxon>Metazoa</taxon>
        <taxon>Ecdysozoa</taxon>
        <taxon>Arthropoda</taxon>
        <taxon>Hexapoda</taxon>
        <taxon>Insecta</taxon>
        <taxon>Pterygota</taxon>
        <taxon>Neoptera</taxon>
        <taxon>Endopterygota</taxon>
        <taxon>Hymenoptera</taxon>
        <taxon>Apocrita</taxon>
        <taxon>Proctotrupomorpha</taxon>
        <taxon>Chalcidoidea</taxon>
        <taxon>Trichogrammatidae</taxon>
        <taxon>Trichogramma</taxon>
    </lineage>
</organism>
<dbReference type="PIRSF" id="PIRSF000543">
    <property type="entry name" value="NADH_UQ_42KD"/>
    <property type="match status" value="1"/>
</dbReference>
<dbReference type="Pfam" id="PF01712">
    <property type="entry name" value="dNK"/>
    <property type="match status" value="1"/>
</dbReference>
<dbReference type="InterPro" id="IPR015828">
    <property type="entry name" value="NDUFA10"/>
</dbReference>
<dbReference type="Proteomes" id="UP001627154">
    <property type="component" value="Unassembled WGS sequence"/>
</dbReference>
<dbReference type="InterPro" id="IPR031314">
    <property type="entry name" value="DNK_dom"/>
</dbReference>
<dbReference type="AlphaFoldDB" id="A0ABD2XF21"/>
<evidence type="ECO:0000256" key="4">
    <source>
        <dbReference type="ARBA" id="ARBA00008606"/>
    </source>
</evidence>
<protein>
    <recommendedName>
        <fullName evidence="5 13">NADH dehydrogenase [ubiquinone] 1 alpha subcomplex subunit 10, mitochondrial</fullName>
    </recommendedName>
</protein>
<evidence type="ECO:0000313" key="15">
    <source>
        <dbReference type="EMBL" id="KAL3403469.1"/>
    </source>
</evidence>
<keyword evidence="7 13" id="KW-0285">Flavoprotein</keyword>
<evidence type="ECO:0000256" key="2">
    <source>
        <dbReference type="ARBA" id="ARBA00003195"/>
    </source>
</evidence>
<evidence type="ECO:0000256" key="3">
    <source>
        <dbReference type="ARBA" id="ARBA00004305"/>
    </source>
</evidence>
<evidence type="ECO:0000313" key="16">
    <source>
        <dbReference type="Proteomes" id="UP001627154"/>
    </source>
</evidence>
<proteinExistence type="inferred from homology"/>
<evidence type="ECO:0000256" key="7">
    <source>
        <dbReference type="ARBA" id="ARBA00022630"/>
    </source>
</evidence>
<evidence type="ECO:0000256" key="10">
    <source>
        <dbReference type="ARBA" id="ARBA00022946"/>
    </source>
</evidence>
<comment type="cofactor">
    <cofactor evidence="1 13">
        <name>FAD</name>
        <dbReference type="ChEBI" id="CHEBI:57692"/>
    </cofactor>
</comment>
<keyword evidence="11 13" id="KW-0249">Electron transport</keyword>
<evidence type="ECO:0000256" key="8">
    <source>
        <dbReference type="ARBA" id="ARBA00022660"/>
    </source>
</evidence>
<keyword evidence="8 13" id="KW-0679">Respiratory chain</keyword>
<dbReference type="InterPro" id="IPR050566">
    <property type="entry name" value="Deoxyribonucleoside_kinase"/>
</dbReference>
<gene>
    <name evidence="15" type="ORF">TKK_003745</name>
</gene>
<keyword evidence="6 13" id="KW-0813">Transport</keyword>
<keyword evidence="10" id="KW-0809">Transit peptide</keyword>
<evidence type="ECO:0000256" key="13">
    <source>
        <dbReference type="PIRNR" id="PIRNR000543"/>
    </source>
</evidence>
<name>A0ABD2XF21_9HYME</name>
<comment type="caution">
    <text evidence="15">The sequence shown here is derived from an EMBL/GenBank/DDBJ whole genome shotgun (WGS) entry which is preliminary data.</text>
</comment>
<dbReference type="SUPFAM" id="SSF52540">
    <property type="entry name" value="P-loop containing nucleoside triphosphate hydrolases"/>
    <property type="match status" value="1"/>
</dbReference>
<evidence type="ECO:0000256" key="6">
    <source>
        <dbReference type="ARBA" id="ARBA00022448"/>
    </source>
</evidence>
<evidence type="ECO:0000256" key="5">
    <source>
        <dbReference type="ARBA" id="ARBA00017279"/>
    </source>
</evidence>
<dbReference type="Gene3D" id="3.40.50.300">
    <property type="entry name" value="P-loop containing nucleotide triphosphate hydrolases"/>
    <property type="match status" value="1"/>
</dbReference>
<sequence length="425" mass="49593">MFVVLRGGIASKFASTGVSKELCKILPQKNVIKIQAAGLTRAAFRDENEVPLIKPFPYHEKPYSVMNMLLDTHKCRVHKHSKIIVIDGPPASGKNELAKQLAKEFDFLYLPQPNFDDLLVTHWGFDARTLDHKLPKSVQSWDIERFLQNPTDINTAAMQNYMLMMRQDRWMWALGHIFCTGQGVVTVRSPWTDQVFAKAMAQNKFISAGALEAHTDLCLASLHFYLKPHLIIYLDVPVEKTLQNIKNRGRKEEQNSPVITEKYLSNLEENYKRDYLSKISEHSLMLIYDWSQGGDTEVVVEDIENLNFDDYDELDVKLQDWRFTGGWIWKVHTKHYTYDRDQYLHNLDIMRTDVPEICASGNDIEVWDDVWAEVKDSEYDPKFHPYKGDSIKDIMMRTRPYLRPDHVTPLMKKYYERKARLDGKK</sequence>
<evidence type="ECO:0000256" key="1">
    <source>
        <dbReference type="ARBA" id="ARBA00001974"/>
    </source>
</evidence>
<evidence type="ECO:0000256" key="11">
    <source>
        <dbReference type="ARBA" id="ARBA00022982"/>
    </source>
</evidence>
<accession>A0ABD2XF21</accession>
<comment type="subcellular location">
    <subcellularLocation>
        <location evidence="3 13">Mitochondrion matrix</location>
    </subcellularLocation>
</comment>
<dbReference type="PANTHER" id="PTHR10513">
    <property type="entry name" value="DEOXYNUCLEOSIDE KINASE"/>
    <property type="match status" value="1"/>
</dbReference>
<keyword evidence="9 13" id="KW-0274">FAD</keyword>
<evidence type="ECO:0000256" key="9">
    <source>
        <dbReference type="ARBA" id="ARBA00022827"/>
    </source>
</evidence>
<keyword evidence="16" id="KW-1185">Reference proteome</keyword>
<evidence type="ECO:0000256" key="12">
    <source>
        <dbReference type="ARBA" id="ARBA00023128"/>
    </source>
</evidence>
<reference evidence="15 16" key="1">
    <citation type="journal article" date="2024" name="bioRxiv">
        <title>A reference genome for Trichogramma kaykai: A tiny desert-dwelling parasitoid wasp with competing sex-ratio distorters.</title>
        <authorList>
            <person name="Culotta J."/>
            <person name="Lindsey A.R."/>
        </authorList>
    </citation>
    <scope>NUCLEOTIDE SEQUENCE [LARGE SCALE GENOMIC DNA]</scope>
    <source>
        <strain evidence="15 16">KSX58</strain>
    </source>
</reference>
<dbReference type="EMBL" id="JBJJXI010000030">
    <property type="protein sequence ID" value="KAL3403469.1"/>
    <property type="molecule type" value="Genomic_DNA"/>
</dbReference>
<dbReference type="InterPro" id="IPR027417">
    <property type="entry name" value="P-loop_NTPase"/>
</dbReference>
<evidence type="ECO:0000259" key="14">
    <source>
        <dbReference type="Pfam" id="PF01712"/>
    </source>
</evidence>
<comment type="function">
    <text evidence="2 13">Accessory subunit of the mitochondrial membrane respiratory chain NADH dehydrogenase (Complex I), that is believed not to be involved in catalysis. Complex I functions in the transfer of electrons from NADH to the respiratory chain. The immediate electron acceptor for the enzyme is believed to be ubiquinone.</text>
</comment>
<feature type="domain" description="Deoxynucleoside kinase" evidence="14">
    <location>
        <begin position="84"/>
        <end position="311"/>
    </location>
</feature>
<dbReference type="PANTHER" id="PTHR10513:SF15">
    <property type="entry name" value="NADH DEHYDROGENASE [UBIQUINONE] 1 ALPHA SUBCOMPLEX SUBUNIT 10, MITOCHONDRIAL"/>
    <property type="match status" value="1"/>
</dbReference>